<proteinExistence type="predicted"/>
<evidence type="ECO:0000313" key="5">
    <source>
        <dbReference type="Proteomes" id="UP000515908"/>
    </source>
</evidence>
<evidence type="ECO:0000313" key="4">
    <source>
        <dbReference type="EMBL" id="CAD2217686.1"/>
    </source>
</evidence>
<name>A0A7G2CCY3_9TRYP</name>
<dbReference type="Gene3D" id="3.30.70.330">
    <property type="match status" value="1"/>
</dbReference>
<dbReference type="GO" id="GO:0003723">
    <property type="term" value="F:RNA binding"/>
    <property type="evidence" value="ECO:0007669"/>
    <property type="project" value="UniProtKB-UniRule"/>
</dbReference>
<dbReference type="EMBL" id="LR877153">
    <property type="protein sequence ID" value="CAD2217686.1"/>
    <property type="molecule type" value="Genomic_DNA"/>
</dbReference>
<keyword evidence="1" id="KW-0694">RNA-binding</keyword>
<evidence type="ECO:0000256" key="1">
    <source>
        <dbReference type="PROSITE-ProRule" id="PRU00176"/>
    </source>
</evidence>
<dbReference type="InterPro" id="IPR000504">
    <property type="entry name" value="RRM_dom"/>
</dbReference>
<dbReference type="Proteomes" id="UP000515908">
    <property type="component" value="Chromosome 09"/>
</dbReference>
<dbReference type="InterPro" id="IPR012677">
    <property type="entry name" value="Nucleotide-bd_a/b_plait_sf"/>
</dbReference>
<evidence type="ECO:0000256" key="2">
    <source>
        <dbReference type="SAM" id="MobiDB-lite"/>
    </source>
</evidence>
<organism evidence="4 5">
    <name type="scientific">Angomonas deanei</name>
    <dbReference type="NCBI Taxonomy" id="59799"/>
    <lineage>
        <taxon>Eukaryota</taxon>
        <taxon>Discoba</taxon>
        <taxon>Euglenozoa</taxon>
        <taxon>Kinetoplastea</taxon>
        <taxon>Metakinetoplastina</taxon>
        <taxon>Trypanosomatida</taxon>
        <taxon>Trypanosomatidae</taxon>
        <taxon>Strigomonadinae</taxon>
        <taxon>Angomonas</taxon>
    </lineage>
</organism>
<dbReference type="InterPro" id="IPR035979">
    <property type="entry name" value="RBD_domain_sf"/>
</dbReference>
<evidence type="ECO:0000259" key="3">
    <source>
        <dbReference type="PROSITE" id="PS50102"/>
    </source>
</evidence>
<dbReference type="SUPFAM" id="SSF54928">
    <property type="entry name" value="RNA-binding domain, RBD"/>
    <property type="match status" value="1"/>
</dbReference>
<dbReference type="VEuPathDB" id="TriTrypDB:ADEAN_000516600"/>
<accession>A0A7G2CCY3</accession>
<feature type="compositionally biased region" description="Low complexity" evidence="2">
    <location>
        <begin position="57"/>
        <end position="93"/>
    </location>
</feature>
<protein>
    <recommendedName>
        <fullName evidence="3">RRM domain-containing protein</fullName>
    </recommendedName>
</protein>
<sequence length="351" mass="39670">MELPNLTSVDFFAMEETTHNNNNTNNNNNNNITSLEDDAQNTLFFFHDTSDSEDLENNNQNQNQKKNHNNPLSSNLSPLYTNPSNPHYNSLNYNPQNHQNNNNNNIIANNGSTTHLLNHADDRPQQGRRKMRNKGNAVLFISHISPSASLQDVWHLFSVYGTVKNIILYQHPHGYYDLSKKKVVQEGPAVQQELGEGGGLTEGMTARPLLLPYHPQRVPLSSTAFVSYATTKEADNAILSLHDKYSMDGTSRPLQVNYCLKTDKISTFGYQHALQLHALNPSNPLPKIAPHDSERRDSISSSFYGFQTNPTSVYTNTNNNNHHFQNMLPVMQPILYVYPSPYPSSFMMPPQ</sequence>
<feature type="domain" description="RRM" evidence="3">
    <location>
        <begin position="137"/>
        <end position="261"/>
    </location>
</feature>
<dbReference type="PROSITE" id="PS50102">
    <property type="entry name" value="RRM"/>
    <property type="match status" value="1"/>
</dbReference>
<feature type="region of interest" description="Disordered" evidence="2">
    <location>
        <begin position="50"/>
        <end position="93"/>
    </location>
</feature>
<reference evidence="4 5" key="1">
    <citation type="submission" date="2020-08" db="EMBL/GenBank/DDBJ databases">
        <authorList>
            <person name="Newling K."/>
            <person name="Davey J."/>
            <person name="Forrester S."/>
        </authorList>
    </citation>
    <scope>NUCLEOTIDE SEQUENCE [LARGE SCALE GENOMIC DNA]</scope>
    <source>
        <strain evidence="5">Crithidia deanei Carvalho (ATCC PRA-265)</strain>
    </source>
</reference>
<keyword evidence="5" id="KW-1185">Reference proteome</keyword>
<dbReference type="AlphaFoldDB" id="A0A7G2CCY3"/>
<gene>
    <name evidence="4" type="ORF">ADEAN_000516600</name>
</gene>